<organism evidence="3 4">
    <name type="scientific">Microbacterium elymi</name>
    <dbReference type="NCBI Taxonomy" id="2909587"/>
    <lineage>
        <taxon>Bacteria</taxon>
        <taxon>Bacillati</taxon>
        <taxon>Actinomycetota</taxon>
        <taxon>Actinomycetes</taxon>
        <taxon>Micrococcales</taxon>
        <taxon>Microbacteriaceae</taxon>
        <taxon>Microbacterium</taxon>
    </lineage>
</organism>
<feature type="region of interest" description="Disordered" evidence="1">
    <location>
        <begin position="1"/>
        <end position="62"/>
    </location>
</feature>
<keyword evidence="2" id="KW-0472">Membrane</keyword>
<evidence type="ECO:0000256" key="1">
    <source>
        <dbReference type="SAM" id="MobiDB-lite"/>
    </source>
</evidence>
<dbReference type="Proteomes" id="UP001054811">
    <property type="component" value="Chromosome"/>
</dbReference>
<gene>
    <name evidence="3" type="ORF">L2X98_22285</name>
</gene>
<name>A0ABY5NL84_9MICO</name>
<feature type="transmembrane region" description="Helical" evidence="2">
    <location>
        <begin position="69"/>
        <end position="102"/>
    </location>
</feature>
<evidence type="ECO:0000256" key="2">
    <source>
        <dbReference type="SAM" id="Phobius"/>
    </source>
</evidence>
<evidence type="ECO:0008006" key="5">
    <source>
        <dbReference type="Google" id="ProtNLM"/>
    </source>
</evidence>
<keyword evidence="4" id="KW-1185">Reference proteome</keyword>
<protein>
    <recommendedName>
        <fullName evidence="5">DUF4190 domain-containing protein</fullName>
    </recommendedName>
</protein>
<keyword evidence="2" id="KW-0812">Transmembrane</keyword>
<dbReference type="RefSeq" id="WP_259612521.1">
    <property type="nucleotide sequence ID" value="NZ_CP091139.2"/>
</dbReference>
<dbReference type="EMBL" id="CP091139">
    <property type="protein sequence ID" value="UUT35889.1"/>
    <property type="molecule type" value="Genomic_DNA"/>
</dbReference>
<keyword evidence="2" id="KW-1133">Transmembrane helix</keyword>
<reference evidence="3" key="1">
    <citation type="submission" date="2022-01" db="EMBL/GenBank/DDBJ databases">
        <title>Microbacterium eymi and Microbacterium rhizovicinus sp. nov., isolated from the rhizospheric soil of Elymus tsukushiensis, a plant native to the Dokdo Islands, Republic of Korea.</title>
        <authorList>
            <person name="Hwang Y.J."/>
        </authorList>
    </citation>
    <scope>NUCLEOTIDE SEQUENCE</scope>
    <source>
        <strain evidence="3">KUDC0405</strain>
    </source>
</reference>
<evidence type="ECO:0000313" key="3">
    <source>
        <dbReference type="EMBL" id="UUT35889.1"/>
    </source>
</evidence>
<sequence>MTPVETTAPTPDVDADAGATALPGAHQGGFQRLPTAPVDVPATDSGPAEDGEPLPEAQWVTSPSAPRSLAGGALTMAVIALIVSFFVGWGFPLGLVAIVLAIISLRRPRDSTVVAAWALALGILSVLYSGGWLLWAAGQAGLAE</sequence>
<proteinExistence type="predicted"/>
<evidence type="ECO:0000313" key="4">
    <source>
        <dbReference type="Proteomes" id="UP001054811"/>
    </source>
</evidence>
<accession>A0ABY5NL84</accession>
<feature type="transmembrane region" description="Helical" evidence="2">
    <location>
        <begin position="114"/>
        <end position="135"/>
    </location>
</feature>